<dbReference type="GO" id="GO:0000786">
    <property type="term" value="C:nucleosome"/>
    <property type="evidence" value="ECO:0007669"/>
    <property type="project" value="InterPro"/>
</dbReference>
<dbReference type="PANTHER" id="PTHR35507:SF1">
    <property type="entry name" value="TMF_TATA_BD DOMAIN-CONTAINING PROTEIN"/>
    <property type="match status" value="1"/>
</dbReference>
<feature type="compositionally biased region" description="Polar residues" evidence="5">
    <location>
        <begin position="309"/>
        <end position="320"/>
    </location>
</feature>
<evidence type="ECO:0000256" key="1">
    <source>
        <dbReference type="ARBA" id="ARBA00004286"/>
    </source>
</evidence>
<comment type="caution">
    <text evidence="7">The sequence shown here is derived from an EMBL/GenBank/DDBJ whole genome shotgun (WGS) entry which is preliminary data.</text>
</comment>
<keyword evidence="3" id="KW-0158">Chromosome</keyword>
<dbReference type="AlphaFoldDB" id="A0A6A3B319"/>
<evidence type="ECO:0000313" key="8">
    <source>
        <dbReference type="Proteomes" id="UP000436088"/>
    </source>
</evidence>
<evidence type="ECO:0000256" key="5">
    <source>
        <dbReference type="SAM" id="MobiDB-lite"/>
    </source>
</evidence>
<evidence type="ECO:0000256" key="3">
    <source>
        <dbReference type="ARBA" id="ARBA00022454"/>
    </source>
</evidence>
<organism evidence="7 8">
    <name type="scientific">Hibiscus syriacus</name>
    <name type="common">Rose of Sharon</name>
    <dbReference type="NCBI Taxonomy" id="106335"/>
    <lineage>
        <taxon>Eukaryota</taxon>
        <taxon>Viridiplantae</taxon>
        <taxon>Streptophyta</taxon>
        <taxon>Embryophyta</taxon>
        <taxon>Tracheophyta</taxon>
        <taxon>Spermatophyta</taxon>
        <taxon>Magnoliopsida</taxon>
        <taxon>eudicotyledons</taxon>
        <taxon>Gunneridae</taxon>
        <taxon>Pentapetalae</taxon>
        <taxon>rosids</taxon>
        <taxon>malvids</taxon>
        <taxon>Malvales</taxon>
        <taxon>Malvaceae</taxon>
        <taxon>Malvoideae</taxon>
        <taxon>Hibiscus</taxon>
    </lineage>
</organism>
<dbReference type="PANTHER" id="PTHR35507">
    <property type="entry name" value="OS09G0488600 PROTEIN"/>
    <property type="match status" value="1"/>
</dbReference>
<reference evidence="7" key="1">
    <citation type="submission" date="2019-09" db="EMBL/GenBank/DDBJ databases">
        <title>Draft genome information of white flower Hibiscus syriacus.</title>
        <authorList>
            <person name="Kim Y.-M."/>
        </authorList>
    </citation>
    <scope>NUCLEOTIDE SEQUENCE [LARGE SCALE GENOMIC DNA]</scope>
    <source>
        <strain evidence="7">YM2019G1</strain>
    </source>
</reference>
<dbReference type="SUPFAM" id="SSF47113">
    <property type="entry name" value="Histone-fold"/>
    <property type="match status" value="1"/>
</dbReference>
<dbReference type="InterPro" id="IPR007125">
    <property type="entry name" value="H2A/H2B/H3"/>
</dbReference>
<sequence length="451" mass="50461">MEEAGSVDMAPPTSVSLSSFAPCPRRLSTNFAKPSRPVVPSSRRLSWLSLQGRLLNVEEASSARAIRGGLGREEAVAWELFSPIERFLIVAVIGVATVESKKNWLICQLKKSVQLRDEVLSSMQQKVDSLCEQLNNTEEKPGTWAKTEGDYNVKTSGGNVTALLNETEHEERRMSDLSDWASSVTSASEIQLNNLAIEQDIYNLKRECEEKDAIIKELNTSVQSSNAATLKRISELEDIIRRKNTIITRLKKDMIVLEQKVVHLTRLQRASSSTSSPNYWQIPPMMDNLLYDMDSTTSPSSSDSDSSPKNRPQAQQTARKSTGGKAPRKQLATKAARKSAPATGGVKKPHRFRPGTVALREIRNYQTSTELLIRKFPFQRLVREIAQDFKTDLRFQSSAVAALQEAAEAYLVGLFEDTNLCAIHAKRVTIMPKDIQLARRIRERGLDNVYQ</sequence>
<dbReference type="PROSITE" id="PS00322">
    <property type="entry name" value="HISTONE_H3_1"/>
    <property type="match status" value="1"/>
</dbReference>
<dbReference type="GO" id="GO:0046982">
    <property type="term" value="F:protein heterodimerization activity"/>
    <property type="evidence" value="ECO:0007669"/>
    <property type="project" value="InterPro"/>
</dbReference>
<dbReference type="GO" id="GO:0003677">
    <property type="term" value="F:DNA binding"/>
    <property type="evidence" value="ECO:0007669"/>
    <property type="project" value="InterPro"/>
</dbReference>
<feature type="region of interest" description="Disordered" evidence="5">
    <location>
        <begin position="290"/>
        <end position="352"/>
    </location>
</feature>
<dbReference type="GO" id="GO:0030527">
    <property type="term" value="F:structural constituent of chromatin"/>
    <property type="evidence" value="ECO:0007669"/>
    <property type="project" value="InterPro"/>
</dbReference>
<keyword evidence="8" id="KW-1185">Reference proteome</keyword>
<proteinExistence type="inferred from homology"/>
<evidence type="ECO:0000256" key="2">
    <source>
        <dbReference type="ARBA" id="ARBA00010343"/>
    </source>
</evidence>
<dbReference type="InterPro" id="IPR009072">
    <property type="entry name" value="Histone-fold"/>
</dbReference>
<dbReference type="Pfam" id="PF00125">
    <property type="entry name" value="Histone"/>
    <property type="match status" value="1"/>
</dbReference>
<evidence type="ECO:0000313" key="7">
    <source>
        <dbReference type="EMBL" id="KAE8710603.1"/>
    </source>
</evidence>
<feature type="domain" description="Core Histone H2A/H2B/H3" evidence="6">
    <location>
        <begin position="354"/>
        <end position="441"/>
    </location>
</feature>
<feature type="compositionally biased region" description="Low complexity" evidence="5">
    <location>
        <begin position="294"/>
        <end position="307"/>
    </location>
</feature>
<protein>
    <submittedName>
        <fullName evidence="7">Histone H3.2</fullName>
    </submittedName>
</protein>
<gene>
    <name evidence="7" type="ORF">F3Y22_tig00110320pilonHSYRG00037</name>
</gene>
<dbReference type="EMBL" id="VEPZ02000928">
    <property type="protein sequence ID" value="KAE8710603.1"/>
    <property type="molecule type" value="Genomic_DNA"/>
</dbReference>
<comment type="subcellular location">
    <subcellularLocation>
        <location evidence="1">Chromosome</location>
    </subcellularLocation>
</comment>
<dbReference type="SMART" id="SM00428">
    <property type="entry name" value="H3"/>
    <property type="match status" value="1"/>
</dbReference>
<accession>A0A6A3B319</accession>
<dbReference type="CDD" id="cd22911">
    <property type="entry name" value="HFD_H3"/>
    <property type="match status" value="1"/>
</dbReference>
<name>A0A6A3B319_HIBSY</name>
<comment type="similarity">
    <text evidence="2">Belongs to the histone H3 family.</text>
</comment>
<dbReference type="Gene3D" id="1.10.20.10">
    <property type="entry name" value="Histone, subunit A"/>
    <property type="match status" value="1"/>
</dbReference>
<evidence type="ECO:0000259" key="6">
    <source>
        <dbReference type="Pfam" id="PF00125"/>
    </source>
</evidence>
<evidence type="ECO:0000256" key="4">
    <source>
        <dbReference type="ARBA" id="ARBA00022990"/>
    </source>
</evidence>
<dbReference type="PRINTS" id="PR00622">
    <property type="entry name" value="HISTONEH3"/>
</dbReference>
<dbReference type="FunFam" id="1.10.20.10:FF:000001">
    <property type="entry name" value="Histone H3"/>
    <property type="match status" value="1"/>
</dbReference>
<dbReference type="InterPro" id="IPR000164">
    <property type="entry name" value="Histone_H3/CENP-A"/>
</dbReference>
<dbReference type="PROSITE" id="PS00959">
    <property type="entry name" value="HISTONE_H3_2"/>
    <property type="match status" value="1"/>
</dbReference>
<dbReference type="GO" id="GO:0005654">
    <property type="term" value="C:nucleoplasm"/>
    <property type="evidence" value="ECO:0007669"/>
    <property type="project" value="UniProtKB-ARBA"/>
</dbReference>
<dbReference type="Proteomes" id="UP000436088">
    <property type="component" value="Unassembled WGS sequence"/>
</dbReference>
<keyword evidence="4" id="KW-0007">Acetylation</keyword>